<gene>
    <name evidence="2" type="ORF">CBP51_06500</name>
</gene>
<dbReference type="EMBL" id="NHNI01000001">
    <property type="protein sequence ID" value="OZY87962.1"/>
    <property type="molecule type" value="Genomic_DNA"/>
</dbReference>
<sequence length="209" mass="23567">MLLLLLCSIIATSALANSQATTVEWIDLLPEEDLRLLESIPQIDHEALSDDELAQDTAPSGLKPAQNSSAFEDEVANAVGVARQQAGERSWRDALVSTRVRSEFNNKRIRLAGYIVPIEYDQQQRVIEFFLVPYFGACIHVPPPPPNQIIYVKYPKGFQLQELFIPFWAEGTVVLETQENELGLSSYSMRDVTLTEYQETATEESEYLN</sequence>
<keyword evidence="1" id="KW-0732">Signal</keyword>
<dbReference type="Pfam" id="PF11736">
    <property type="entry name" value="DUF3299"/>
    <property type="match status" value="1"/>
</dbReference>
<organism evidence="2 3">
    <name type="scientific">Cellvibrio mixtus</name>
    <dbReference type="NCBI Taxonomy" id="39650"/>
    <lineage>
        <taxon>Bacteria</taxon>
        <taxon>Pseudomonadati</taxon>
        <taxon>Pseudomonadota</taxon>
        <taxon>Gammaproteobacteria</taxon>
        <taxon>Cellvibrionales</taxon>
        <taxon>Cellvibrionaceae</taxon>
        <taxon>Cellvibrio</taxon>
    </lineage>
</organism>
<evidence type="ECO:0000313" key="2">
    <source>
        <dbReference type="EMBL" id="OZY87962.1"/>
    </source>
</evidence>
<name>A0A266QDL1_9GAMM</name>
<keyword evidence="3" id="KW-1185">Reference proteome</keyword>
<dbReference type="AlphaFoldDB" id="A0A266QDL1"/>
<accession>A0A266QDL1</accession>
<reference evidence="3" key="1">
    <citation type="submission" date="2017-05" db="EMBL/GenBank/DDBJ databases">
        <authorList>
            <person name="Barney B.M."/>
        </authorList>
    </citation>
    <scope>NUCLEOTIDE SEQUENCE [LARGE SCALE GENOMIC DNA]</scope>
    <source>
        <strain evidence="3">PSBB022</strain>
    </source>
</reference>
<dbReference type="Gene3D" id="2.40.50.870">
    <property type="entry name" value="Protein of unknown function (DUF3299)"/>
    <property type="match status" value="1"/>
</dbReference>
<evidence type="ECO:0000256" key="1">
    <source>
        <dbReference type="SAM" id="SignalP"/>
    </source>
</evidence>
<feature type="chain" id="PRO_5012650431" description="DUF3299 domain-containing protein" evidence="1">
    <location>
        <begin position="17"/>
        <end position="209"/>
    </location>
</feature>
<comment type="caution">
    <text evidence="2">The sequence shown here is derived from an EMBL/GenBank/DDBJ whole genome shotgun (WGS) entry which is preliminary data.</text>
</comment>
<protein>
    <recommendedName>
        <fullName evidence="4">DUF3299 domain-containing protein</fullName>
    </recommendedName>
</protein>
<feature type="signal peptide" evidence="1">
    <location>
        <begin position="1"/>
        <end position="16"/>
    </location>
</feature>
<proteinExistence type="predicted"/>
<dbReference type="Proteomes" id="UP000216101">
    <property type="component" value="Unassembled WGS sequence"/>
</dbReference>
<evidence type="ECO:0008006" key="4">
    <source>
        <dbReference type="Google" id="ProtNLM"/>
    </source>
</evidence>
<evidence type="ECO:0000313" key="3">
    <source>
        <dbReference type="Proteomes" id="UP000216101"/>
    </source>
</evidence>
<dbReference type="InterPro" id="IPR021727">
    <property type="entry name" value="DUF3299"/>
</dbReference>